<feature type="compositionally biased region" description="Basic and acidic residues" evidence="1">
    <location>
        <begin position="39"/>
        <end position="51"/>
    </location>
</feature>
<accession>A0A0F4YZX3</accession>
<dbReference type="PANTHER" id="PTHR37540">
    <property type="entry name" value="TRANSCRIPTION FACTOR (ACR-2), PUTATIVE-RELATED-RELATED"/>
    <property type="match status" value="1"/>
</dbReference>
<dbReference type="EMBL" id="LASV01000086">
    <property type="protein sequence ID" value="KKA23799.1"/>
    <property type="molecule type" value="Genomic_DNA"/>
</dbReference>
<dbReference type="AlphaFoldDB" id="A0A0F4YZX3"/>
<evidence type="ECO:0008006" key="4">
    <source>
        <dbReference type="Google" id="ProtNLM"/>
    </source>
</evidence>
<dbReference type="RefSeq" id="XP_013330411.1">
    <property type="nucleotide sequence ID" value="XM_013474957.1"/>
</dbReference>
<reference evidence="2 3" key="1">
    <citation type="submission" date="2015-04" db="EMBL/GenBank/DDBJ databases">
        <authorList>
            <person name="Heijne W.H."/>
            <person name="Fedorova N.D."/>
            <person name="Nierman W.C."/>
            <person name="Vollebregt A.W."/>
            <person name="Zhao Z."/>
            <person name="Wu L."/>
            <person name="Kumar M."/>
            <person name="Stam H."/>
            <person name="van den Berg M.A."/>
            <person name="Pel H.J."/>
        </authorList>
    </citation>
    <scope>NUCLEOTIDE SEQUENCE [LARGE SCALE GENOMIC DNA]</scope>
    <source>
        <strain evidence="2 3">CBS 393.64</strain>
    </source>
</reference>
<evidence type="ECO:0000256" key="1">
    <source>
        <dbReference type="SAM" id="MobiDB-lite"/>
    </source>
</evidence>
<keyword evidence="3" id="KW-1185">Reference proteome</keyword>
<evidence type="ECO:0000313" key="2">
    <source>
        <dbReference type="EMBL" id="KKA23799.1"/>
    </source>
</evidence>
<protein>
    <recommendedName>
        <fullName evidence="4">Tachykinin family protein</fullName>
    </recommendedName>
</protein>
<proteinExistence type="predicted"/>
<name>A0A0F4YZX3_RASE3</name>
<dbReference type="STRING" id="1408163.A0A0F4YZX3"/>
<feature type="region of interest" description="Disordered" evidence="1">
    <location>
        <begin position="1"/>
        <end position="140"/>
    </location>
</feature>
<feature type="compositionally biased region" description="Low complexity" evidence="1">
    <location>
        <begin position="59"/>
        <end position="79"/>
    </location>
</feature>
<dbReference type="Proteomes" id="UP000053958">
    <property type="component" value="Unassembled WGS sequence"/>
</dbReference>
<comment type="caution">
    <text evidence="2">The sequence shown here is derived from an EMBL/GenBank/DDBJ whole genome shotgun (WGS) entry which is preliminary data.</text>
</comment>
<dbReference type="PANTHER" id="PTHR37540:SF10">
    <property type="entry name" value="SIGMA-70 REGION 2 FAMILY PROTEIN"/>
    <property type="match status" value="1"/>
</dbReference>
<dbReference type="GeneID" id="25314501"/>
<organism evidence="2 3">
    <name type="scientific">Rasamsonia emersonii (strain ATCC 16479 / CBS 393.64 / IMI 116815)</name>
    <dbReference type="NCBI Taxonomy" id="1408163"/>
    <lineage>
        <taxon>Eukaryota</taxon>
        <taxon>Fungi</taxon>
        <taxon>Dikarya</taxon>
        <taxon>Ascomycota</taxon>
        <taxon>Pezizomycotina</taxon>
        <taxon>Eurotiomycetes</taxon>
        <taxon>Eurotiomycetidae</taxon>
        <taxon>Eurotiales</taxon>
        <taxon>Trichocomaceae</taxon>
        <taxon>Rasamsonia</taxon>
    </lineage>
</organism>
<dbReference type="OrthoDB" id="4159781at2759"/>
<gene>
    <name evidence="2" type="ORF">T310_2150</name>
</gene>
<dbReference type="Pfam" id="PF11951">
    <property type="entry name" value="Fungal_trans_2"/>
    <property type="match status" value="1"/>
</dbReference>
<sequence length="578" mass="65058">MADDSDGSDAAARRKSRREGVDRPAQVGARTFTFVTQQDDSRARSHAMRESWRKRKQQKLLQQSQSRSLPSSRRLVPKPAAAAATEQQEDVSRTHTVSDPSTVSTTADDHQSQALTPMQWSADESATASHGDSSHPDEHRQQPLGVAAQALTGMNHALAAVSLDPFDTFPVRLTARHHELLHHWLSTHAAMMFEQSPTVDFNPMRDVWFPLDLSNAASFNGMLAHSAAHLAYLRGEKHSMEVLKYKVEAVSLVNKWLQDESTMLSDHTFAAVVRLLTFERYWGTEDVWRVHRDGLERMIKARGGIAALQGNWRLGLVLQLISLMAKPSWFYPSNHISEISNSLAYMASTGATVDLRKLRSLWLISFIQDMRSLMGGSRWLHSEGLRRYPTLYEAVSFLRTSFRQSQHTYTSESASQTSPFEYDRIVCLFYIGVMLQESTSSSFRDVVASTSAQDSSSWPAIPENEKDDLAVLDAALAETRDFWGGSISNLRAFLLEHFMNQSDNASRANYVVHMTEVLTSLSSEARIGVERCLLNMFSGKFEKDIYNVDDDDEYWTVDSLLSSIHGDGRDHGISYELR</sequence>
<evidence type="ECO:0000313" key="3">
    <source>
        <dbReference type="Proteomes" id="UP000053958"/>
    </source>
</evidence>
<dbReference type="InterPro" id="IPR021858">
    <property type="entry name" value="Fun_TF"/>
</dbReference>
<feature type="compositionally biased region" description="Polar residues" evidence="1">
    <location>
        <begin position="94"/>
        <end position="131"/>
    </location>
</feature>